<dbReference type="Proteomes" id="UP000527143">
    <property type="component" value="Unassembled WGS sequence"/>
</dbReference>
<evidence type="ECO:0000313" key="3">
    <source>
        <dbReference type="Proteomes" id="UP000527143"/>
    </source>
</evidence>
<feature type="region of interest" description="Disordered" evidence="1">
    <location>
        <begin position="1"/>
        <end position="25"/>
    </location>
</feature>
<reference evidence="2 3" key="1">
    <citation type="submission" date="2020-08" db="EMBL/GenBank/DDBJ databases">
        <title>Genomic Encyclopedia of Type Strains, Phase IV (KMG-IV): sequencing the most valuable type-strain genomes for metagenomic binning, comparative biology and taxonomic classification.</title>
        <authorList>
            <person name="Goeker M."/>
        </authorList>
    </citation>
    <scope>NUCLEOTIDE SEQUENCE [LARGE SCALE GENOMIC DNA]</scope>
    <source>
        <strain evidence="2 3">DSM 26736</strain>
    </source>
</reference>
<dbReference type="EMBL" id="JACIJF010000005">
    <property type="protein sequence ID" value="MBB5710886.1"/>
    <property type="molecule type" value="Genomic_DNA"/>
</dbReference>
<evidence type="ECO:0000313" key="2">
    <source>
        <dbReference type="EMBL" id="MBB5710886.1"/>
    </source>
</evidence>
<dbReference type="RefSeq" id="WP_184087546.1">
    <property type="nucleotide sequence ID" value="NZ_JACIJF010000005.1"/>
</dbReference>
<dbReference type="AlphaFoldDB" id="A0A840YMA3"/>
<organism evidence="2 3">
    <name type="scientific">Sphingomonas xinjiangensis</name>
    <dbReference type="NCBI Taxonomy" id="643568"/>
    <lineage>
        <taxon>Bacteria</taxon>
        <taxon>Pseudomonadati</taxon>
        <taxon>Pseudomonadota</taxon>
        <taxon>Alphaproteobacteria</taxon>
        <taxon>Sphingomonadales</taxon>
        <taxon>Sphingomonadaceae</taxon>
        <taxon>Sphingomonas</taxon>
    </lineage>
</organism>
<keyword evidence="3" id="KW-1185">Reference proteome</keyword>
<accession>A0A840YMA3</accession>
<name>A0A840YMA3_9SPHN</name>
<gene>
    <name evidence="2" type="ORF">FHT02_002126</name>
</gene>
<sequence length="70" mass="7864">MPIAAHAHAHAHAQEHWAEAESEEGEEIIVEATRSGRRVQDEPIRVEVINREEIEEKLLMTPGNIAMLVS</sequence>
<dbReference type="SUPFAM" id="SSF56935">
    <property type="entry name" value="Porins"/>
    <property type="match status" value="1"/>
</dbReference>
<proteinExistence type="predicted"/>
<keyword evidence="2" id="KW-0675">Receptor</keyword>
<evidence type="ECO:0000256" key="1">
    <source>
        <dbReference type="SAM" id="MobiDB-lite"/>
    </source>
</evidence>
<protein>
    <submittedName>
        <fullName evidence="2">Outer membrane cobalamin receptor</fullName>
    </submittedName>
</protein>
<comment type="caution">
    <text evidence="2">The sequence shown here is derived from an EMBL/GenBank/DDBJ whole genome shotgun (WGS) entry which is preliminary data.</text>
</comment>